<feature type="transmembrane region" description="Helical" evidence="1">
    <location>
        <begin position="39"/>
        <end position="57"/>
    </location>
</feature>
<keyword evidence="1" id="KW-0472">Membrane</keyword>
<evidence type="ECO:0000313" key="2">
    <source>
        <dbReference type="EMBL" id="KAJ9588199.1"/>
    </source>
</evidence>
<dbReference type="Proteomes" id="UP001233999">
    <property type="component" value="Unassembled WGS sequence"/>
</dbReference>
<reference evidence="2" key="1">
    <citation type="journal article" date="2023" name="IScience">
        <title>Live-bearing cockroach genome reveals convergent evolutionary mechanisms linked to viviparity in insects and beyond.</title>
        <authorList>
            <person name="Fouks B."/>
            <person name="Harrison M.C."/>
            <person name="Mikhailova A.A."/>
            <person name="Marchal E."/>
            <person name="English S."/>
            <person name="Carruthers M."/>
            <person name="Jennings E.C."/>
            <person name="Chiamaka E.L."/>
            <person name="Frigard R.A."/>
            <person name="Pippel M."/>
            <person name="Attardo G.M."/>
            <person name="Benoit J.B."/>
            <person name="Bornberg-Bauer E."/>
            <person name="Tobe S.S."/>
        </authorList>
    </citation>
    <scope>NUCLEOTIDE SEQUENCE</scope>
    <source>
        <strain evidence="2">Stay&amp;Tobe</strain>
    </source>
</reference>
<proteinExistence type="predicted"/>
<keyword evidence="1" id="KW-1133">Transmembrane helix</keyword>
<feature type="non-terminal residue" evidence="2">
    <location>
        <position position="58"/>
    </location>
</feature>
<keyword evidence="1" id="KW-0812">Transmembrane</keyword>
<organism evidence="2 3">
    <name type="scientific">Diploptera punctata</name>
    <name type="common">Pacific beetle cockroach</name>
    <dbReference type="NCBI Taxonomy" id="6984"/>
    <lineage>
        <taxon>Eukaryota</taxon>
        <taxon>Metazoa</taxon>
        <taxon>Ecdysozoa</taxon>
        <taxon>Arthropoda</taxon>
        <taxon>Hexapoda</taxon>
        <taxon>Insecta</taxon>
        <taxon>Pterygota</taxon>
        <taxon>Neoptera</taxon>
        <taxon>Polyneoptera</taxon>
        <taxon>Dictyoptera</taxon>
        <taxon>Blattodea</taxon>
        <taxon>Blaberoidea</taxon>
        <taxon>Blaberidae</taxon>
        <taxon>Diplopterinae</taxon>
        <taxon>Diploptera</taxon>
    </lineage>
</organism>
<protein>
    <submittedName>
        <fullName evidence="2">Uncharacterized protein</fullName>
    </submittedName>
</protein>
<evidence type="ECO:0000313" key="3">
    <source>
        <dbReference type="Proteomes" id="UP001233999"/>
    </source>
</evidence>
<accession>A0AAD7ZWJ1</accession>
<dbReference type="AlphaFoldDB" id="A0AAD7ZWJ1"/>
<keyword evidence="3" id="KW-1185">Reference proteome</keyword>
<gene>
    <name evidence="2" type="ORF">L9F63_018420</name>
</gene>
<evidence type="ECO:0000256" key="1">
    <source>
        <dbReference type="SAM" id="Phobius"/>
    </source>
</evidence>
<dbReference type="EMBL" id="JASPKZ010005703">
    <property type="protein sequence ID" value="KAJ9588199.1"/>
    <property type="molecule type" value="Genomic_DNA"/>
</dbReference>
<name>A0AAD7ZWJ1_DIPPU</name>
<comment type="caution">
    <text evidence="2">The sequence shown here is derived from an EMBL/GenBank/DDBJ whole genome shotgun (WGS) entry which is preliminary data.</text>
</comment>
<reference evidence="2" key="2">
    <citation type="submission" date="2023-05" db="EMBL/GenBank/DDBJ databases">
        <authorList>
            <person name="Fouks B."/>
        </authorList>
    </citation>
    <scope>NUCLEOTIDE SEQUENCE</scope>
    <source>
        <strain evidence="2">Stay&amp;Tobe</strain>
        <tissue evidence="2">Testes</tissue>
    </source>
</reference>
<feature type="non-terminal residue" evidence="2">
    <location>
        <position position="1"/>
    </location>
</feature>
<sequence>ALKRPIPTWTFFLTTVVLHSGCAFSDLPPRDNNKLQKKMNFSCFMCTVLYFLYYANIM</sequence>